<dbReference type="GO" id="GO:0005524">
    <property type="term" value="F:ATP binding"/>
    <property type="evidence" value="ECO:0007669"/>
    <property type="project" value="UniProtKB-KW"/>
</dbReference>
<proteinExistence type="inferred from homology"/>
<dbReference type="SMART" id="SM00382">
    <property type="entry name" value="AAA"/>
    <property type="match status" value="1"/>
</dbReference>
<keyword evidence="4 6" id="KW-0067">ATP-binding</keyword>
<dbReference type="RefSeq" id="WP_330163599.1">
    <property type="nucleotide sequence ID" value="NZ_WNZW01000017.1"/>
</dbReference>
<dbReference type="Pfam" id="PF00005">
    <property type="entry name" value="ABC_tran"/>
    <property type="match status" value="1"/>
</dbReference>
<dbReference type="PANTHER" id="PTHR43335">
    <property type="entry name" value="ABC TRANSPORTER, ATP-BINDING PROTEIN"/>
    <property type="match status" value="1"/>
</dbReference>
<dbReference type="SUPFAM" id="SSF52540">
    <property type="entry name" value="P-loop containing nucleoside triphosphate hydrolases"/>
    <property type="match status" value="1"/>
</dbReference>
<evidence type="ECO:0000256" key="3">
    <source>
        <dbReference type="ARBA" id="ARBA00022741"/>
    </source>
</evidence>
<keyword evidence="3" id="KW-0547">Nucleotide-binding</keyword>
<evidence type="ECO:0000313" key="6">
    <source>
        <dbReference type="EMBL" id="MUG47950.1"/>
    </source>
</evidence>
<keyword evidence="2" id="KW-0813">Transport</keyword>
<dbReference type="PANTHER" id="PTHR43335:SF8">
    <property type="entry name" value="ABC TRANSPORTER, ATP-BINDING PROTEIN"/>
    <property type="match status" value="1"/>
</dbReference>
<evidence type="ECO:0000313" key="7">
    <source>
        <dbReference type="Proteomes" id="UP000447876"/>
    </source>
</evidence>
<dbReference type="InterPro" id="IPR003593">
    <property type="entry name" value="AAA+_ATPase"/>
</dbReference>
<sequence length="307" mass="33791">MEQAVLTTINLTKKYKEQAALDHVNLVVEKGDIYGFIGQNGAGKSTLLRIVTALARPTSGSVSLFGYSSEAGLIEARKRVGAIIESPALYPDMTARDNLEVHRLLRGIPGKACISKALALVGLQDTGKKKARNFSLGMKQRLGLAIALLGDPELLILDEPTNGLDPGGIVELRELVKKLNRELGLTILISSHILSELHQMATKYGIIHRGRLLEQMTREQLNEKCRQHLRIRVDDPSKAATVLEMELGTQDYEVLQDGTIKLYNLYHDVRRVSMALTSSGLVIEYFAPGGDDLESYFTKRVGGGFHD</sequence>
<dbReference type="InterPro" id="IPR017871">
    <property type="entry name" value="ABC_transporter-like_CS"/>
</dbReference>
<dbReference type="InterPro" id="IPR027417">
    <property type="entry name" value="P-loop_NTPase"/>
</dbReference>
<dbReference type="PROSITE" id="PS00211">
    <property type="entry name" value="ABC_TRANSPORTER_1"/>
    <property type="match status" value="1"/>
</dbReference>
<evidence type="ECO:0000259" key="5">
    <source>
        <dbReference type="PROSITE" id="PS50893"/>
    </source>
</evidence>
<dbReference type="EMBL" id="WNZW01000017">
    <property type="protein sequence ID" value="MUG47950.1"/>
    <property type="molecule type" value="Genomic_DNA"/>
</dbReference>
<dbReference type="Gene3D" id="3.40.50.300">
    <property type="entry name" value="P-loop containing nucleotide triphosphate hydrolases"/>
    <property type="match status" value="1"/>
</dbReference>
<evidence type="ECO:0000256" key="4">
    <source>
        <dbReference type="ARBA" id="ARBA00022840"/>
    </source>
</evidence>
<reference evidence="6 7" key="1">
    <citation type="submission" date="2019-11" db="EMBL/GenBank/DDBJ databases">
        <title>Draft genome sequences of five Paenibacillus species of dairy origin.</title>
        <authorList>
            <person name="Olajide A.M."/>
            <person name="Chen S."/>
            <person name="Lapointe G."/>
        </authorList>
    </citation>
    <scope>NUCLEOTIDE SEQUENCE [LARGE SCALE GENOMIC DNA]</scope>
    <source>
        <strain evidence="6 7">12CR55</strain>
    </source>
</reference>
<feature type="domain" description="ABC transporter" evidence="5">
    <location>
        <begin position="6"/>
        <end position="234"/>
    </location>
</feature>
<protein>
    <submittedName>
        <fullName evidence="6">ATP-binding cassette domain-containing protein</fullName>
    </submittedName>
</protein>
<dbReference type="PROSITE" id="PS50893">
    <property type="entry name" value="ABC_TRANSPORTER_2"/>
    <property type="match status" value="1"/>
</dbReference>
<dbReference type="GO" id="GO:0016887">
    <property type="term" value="F:ATP hydrolysis activity"/>
    <property type="evidence" value="ECO:0007669"/>
    <property type="project" value="InterPro"/>
</dbReference>
<dbReference type="CDD" id="cd03268">
    <property type="entry name" value="ABC_BcrA_bacitracin_resist"/>
    <property type="match status" value="1"/>
</dbReference>
<dbReference type="InterPro" id="IPR003439">
    <property type="entry name" value="ABC_transporter-like_ATP-bd"/>
</dbReference>
<organism evidence="6 7">
    <name type="scientific">Paenibacillus woosongensis</name>
    <dbReference type="NCBI Taxonomy" id="307580"/>
    <lineage>
        <taxon>Bacteria</taxon>
        <taxon>Bacillati</taxon>
        <taxon>Bacillota</taxon>
        <taxon>Bacilli</taxon>
        <taxon>Bacillales</taxon>
        <taxon>Paenibacillaceae</taxon>
        <taxon>Paenibacillus</taxon>
    </lineage>
</organism>
<evidence type="ECO:0000256" key="1">
    <source>
        <dbReference type="ARBA" id="ARBA00005417"/>
    </source>
</evidence>
<dbReference type="AlphaFoldDB" id="A0A7X3CQ33"/>
<gene>
    <name evidence="6" type="ORF">GNP95_23695</name>
</gene>
<accession>A0A7X3CQ33</accession>
<comment type="caution">
    <text evidence="6">The sequence shown here is derived from an EMBL/GenBank/DDBJ whole genome shotgun (WGS) entry which is preliminary data.</text>
</comment>
<evidence type="ECO:0000256" key="2">
    <source>
        <dbReference type="ARBA" id="ARBA00022448"/>
    </source>
</evidence>
<name>A0A7X3CQ33_9BACL</name>
<dbReference type="Proteomes" id="UP000447876">
    <property type="component" value="Unassembled WGS sequence"/>
</dbReference>
<comment type="similarity">
    <text evidence="1">Belongs to the ABC transporter superfamily.</text>
</comment>